<dbReference type="InterPro" id="IPR002772">
    <property type="entry name" value="Glyco_hydro_3_C"/>
</dbReference>
<dbReference type="VEuPathDB" id="FungiDB:F9C07_2284152"/>
<keyword evidence="5" id="KW-0479">Metal-binding</keyword>
<organism evidence="19 20">
    <name type="scientific">Aspergillus flavus (strain ATCC 200026 / FGSC A1120 / IAM 13836 / NRRL 3357 / JCM 12722 / SRRC 167)</name>
    <dbReference type="NCBI Taxonomy" id="332952"/>
    <lineage>
        <taxon>Eukaryota</taxon>
        <taxon>Fungi</taxon>
        <taxon>Dikarya</taxon>
        <taxon>Ascomycota</taxon>
        <taxon>Pezizomycotina</taxon>
        <taxon>Eurotiomycetes</taxon>
        <taxon>Eurotiomycetidae</taxon>
        <taxon>Eurotiales</taxon>
        <taxon>Aspergillaceae</taxon>
        <taxon>Aspergillus</taxon>
        <taxon>Aspergillus subgen. Circumdati</taxon>
    </lineage>
</organism>
<comment type="catalytic activity">
    <reaction evidence="1">
        <text>Hydrolysis of terminal, non-reducing beta-D-glucosyl residues with release of beta-D-glucose.</text>
        <dbReference type="EC" id="3.2.1.21"/>
    </reaction>
</comment>
<dbReference type="CDD" id="cd12148">
    <property type="entry name" value="fungal_TF_MHR"/>
    <property type="match status" value="1"/>
</dbReference>
<evidence type="ECO:0000256" key="3">
    <source>
        <dbReference type="ARBA" id="ARBA00005336"/>
    </source>
</evidence>
<dbReference type="SMART" id="SM00758">
    <property type="entry name" value="PA14"/>
    <property type="match status" value="1"/>
</dbReference>
<dbReference type="InterPro" id="IPR050288">
    <property type="entry name" value="Cellulose_deg_GH3"/>
</dbReference>
<dbReference type="OMA" id="ANDSCEF"/>
<feature type="domain" description="Zn(2)-C6 fungal-type" evidence="17">
    <location>
        <begin position="874"/>
        <end position="904"/>
    </location>
</feature>
<keyword evidence="15" id="KW-0624">Polysaccharide degradation</keyword>
<dbReference type="PROSITE" id="PS00463">
    <property type="entry name" value="ZN2_CY6_FUNGAL_1"/>
    <property type="match status" value="1"/>
</dbReference>
<comment type="similarity">
    <text evidence="3">Belongs to the glycosyl hydrolase 3 family.</text>
</comment>
<evidence type="ECO:0000256" key="11">
    <source>
        <dbReference type="ARBA" id="ARBA00023180"/>
    </source>
</evidence>
<dbReference type="InterPro" id="IPR037524">
    <property type="entry name" value="PA14/GLEYA"/>
</dbReference>
<evidence type="ECO:0000256" key="4">
    <source>
        <dbReference type="ARBA" id="ARBA00012744"/>
    </source>
</evidence>
<dbReference type="GO" id="GO:0006351">
    <property type="term" value="P:DNA-templated transcription"/>
    <property type="evidence" value="ECO:0007669"/>
    <property type="project" value="InterPro"/>
</dbReference>
<accession>A0A7U2MW69</accession>
<evidence type="ECO:0000313" key="20">
    <source>
        <dbReference type="Proteomes" id="UP000596276"/>
    </source>
</evidence>
<dbReference type="Gene3D" id="2.60.40.10">
    <property type="entry name" value="Immunoglobulins"/>
    <property type="match status" value="1"/>
</dbReference>
<evidence type="ECO:0000256" key="15">
    <source>
        <dbReference type="ARBA" id="ARBA00023326"/>
    </source>
</evidence>
<evidence type="ECO:0000313" key="19">
    <source>
        <dbReference type="EMBL" id="QRD91011.1"/>
    </source>
</evidence>
<reference evidence="20" key="1">
    <citation type="journal article" date="2021" name="G3 (Bethesda)">
        <title>Chromosome assembled and annotated genome sequence of Aspergillus flavus NRRL 3357.</title>
        <authorList>
            <person name="Skerker J.M."/>
            <person name="Pianalto K.M."/>
            <person name="Mondo S.J."/>
            <person name="Yang K."/>
            <person name="Arkin A.P."/>
            <person name="Keller N.P."/>
            <person name="Grigoriev I.V."/>
            <person name="Louise Glass N.L."/>
        </authorList>
    </citation>
    <scope>NUCLEOTIDE SEQUENCE [LARGE SCALE GENOMIC DNA]</scope>
    <source>
        <strain evidence="20">ATCC 200026 / FGSC A1120 / IAM 13836 / NRRL 3357 / JCM 12722 / SRRC 167</strain>
    </source>
</reference>
<evidence type="ECO:0000259" key="18">
    <source>
        <dbReference type="PROSITE" id="PS51820"/>
    </source>
</evidence>
<dbReference type="InterPro" id="IPR017853">
    <property type="entry name" value="GH"/>
</dbReference>
<dbReference type="InterPro" id="IPR011658">
    <property type="entry name" value="PA14_dom"/>
</dbReference>
<dbReference type="Pfam" id="PF01915">
    <property type="entry name" value="Glyco_hydro_3_C"/>
    <property type="match status" value="1"/>
</dbReference>
<proteinExistence type="inferred from homology"/>
<dbReference type="Pfam" id="PF00933">
    <property type="entry name" value="Glyco_hydro_3"/>
    <property type="match status" value="1"/>
</dbReference>
<dbReference type="Pfam" id="PF04082">
    <property type="entry name" value="Fungal_trans"/>
    <property type="match status" value="1"/>
</dbReference>
<sequence>MNMVHHEKSAVEELLRALTLEEKVSLLAGKNMWETANIDRLGIPSLKMTDGPAGARGSKWTYGSLTTFIPCGISLAATFDPELVQKVGSVLGEETRRKHCQVLLAPTMNLSRSPLGGRNFEGYGEDPYLIGKVSTAIIRGIQSQGVAACMKHFIANDTETRRFNVDQTIDERTLREVYMKPFVMALDADPLTAMVSYPKINGYHADLSPSILKPLLREELQFDRIVMSDWGGLNSTVESLIATTDLEMPGPAVRRGEKLLAAIAQGQIDVAKHVDPSVRRILELLDRVGLLSESSANGAVKNDEAESEKAPDDPNFHRIAREAAQDGLVLLKNEGVLPLQPSSFEKIAILGPNARRPTAGGAGSAAVNPFYITTPEECLTTAIRQVNPEAEIVYEQGIPFSLRPPLLGSKLTTPNGSRKGLEVTFYAGHEFQGPPVATTYWDDSLVYLFNDGDVPESLKGTPYCYQASGIVTPQVSGWYTWSVANTGKAKLFIDDEMIIDNSEWSRITGGFLGCSSEDRTVRMQLQAGKTYRLRVDNIVTLPPIESFDNTLFPNVSGLRVGLAREEDEQAMLNRAVDCARSSDIAVLVVGHNKDSEGEGGDRINMELPGQTDALVQAVCEANPNTIVVVQAASAVTMPWVNQARAIVMAWYQGQENGNALADALLGHCNFSGKTPITFPRQLEDHGSHAWFPGQAANDSCEFGEQVLVGYRHFDKHGIKPLWPFGYGLSYTRFEVTDIRLDGHMTTAPASTISIHARVSNVGEQDGSEVVQVYVSPSEQIQKKGLVTYQKTLAGFCKVFVPVGETRDVAIQVSKEELRWYNAEARSWQLDPGRYYCFVGTSAVDIHGELEFHLPYNMDPSSSPSSTLPPSVPVACLNCREKHLKCDGNLTGCTRCKDLSLFCHFVPSRRGRRGRPWPYSGAMGDYPPLPVEPTGNAMMTPLDSLACAAPQGDATCSSLPPRIDNQLVTLFFLHFHQAHPFLPPRDAFLHSSPPIYLLDVVQFISLHYLPASNVPDHTHQLCTAVQEAEASLEKVQALLLLSIIMHAGTQPREAKKWLGDAISLSLDLGLHCREFSEALEIQNPVRAESARRTWWEIFIIDTLLAAVQVDGALQLTVETLDIPLPCEMDEYQDGRLGIVPISLRDMDRQALFHNDGDFSSASYRAEAATILRKCLIASGNHVSHETINILDVTISAWFHRLPSGKQAMLHHNGDVDQMIFQSFMIMHCASIYLHFPKSYLLAFLPVTSHIFCSRPPTFTSSSANPQIHTAKVYGAAVNLSKLASLTTSVTSHSPFFVCTLVLSSIVQLAVFTADPQQSSRTGRNFLALNIGVLKSMGHVWTIAATSMARIRDVAVELESALARESRALLDDHLTQSVLVDSQGLDVTFL</sequence>
<dbReference type="PRINTS" id="PR00133">
    <property type="entry name" value="GLHYDRLASE3"/>
</dbReference>
<dbReference type="Pfam" id="PF14310">
    <property type="entry name" value="Fn3-like"/>
    <property type="match status" value="1"/>
</dbReference>
<dbReference type="Gene3D" id="4.10.240.10">
    <property type="entry name" value="Zn(2)-C6 fungal-type DNA-binding domain"/>
    <property type="match status" value="1"/>
</dbReference>
<keyword evidence="14" id="KW-0326">Glycosidase</keyword>
<dbReference type="GO" id="GO:0009893">
    <property type="term" value="P:positive regulation of metabolic process"/>
    <property type="evidence" value="ECO:0007669"/>
    <property type="project" value="UniProtKB-ARBA"/>
</dbReference>
<dbReference type="EC" id="3.2.1.21" evidence="4"/>
<gene>
    <name evidence="19" type="ORF">F9C07_2284152</name>
</gene>
<dbReference type="CDD" id="cd00067">
    <property type="entry name" value="GAL4"/>
    <property type="match status" value="1"/>
</dbReference>
<keyword evidence="20" id="KW-1185">Reference proteome</keyword>
<evidence type="ECO:0000256" key="12">
    <source>
        <dbReference type="ARBA" id="ARBA00023242"/>
    </source>
</evidence>
<evidence type="ECO:0000256" key="7">
    <source>
        <dbReference type="ARBA" id="ARBA00023001"/>
    </source>
</evidence>
<dbReference type="InterPro" id="IPR036962">
    <property type="entry name" value="Glyco_hydro_3_N_sf"/>
</dbReference>
<dbReference type="InterPro" id="IPR036881">
    <property type="entry name" value="Glyco_hydro_3_C_sf"/>
</dbReference>
<dbReference type="SMART" id="SM00066">
    <property type="entry name" value="GAL4"/>
    <property type="match status" value="1"/>
</dbReference>
<dbReference type="InterPro" id="IPR036864">
    <property type="entry name" value="Zn2-C6_fun-type_DNA-bd_sf"/>
</dbReference>
<dbReference type="InterPro" id="IPR001764">
    <property type="entry name" value="Glyco_hydro_3_N"/>
</dbReference>
<keyword evidence="6" id="KW-0378">Hydrolase</keyword>
<dbReference type="PANTHER" id="PTHR42715:SF10">
    <property type="entry name" value="BETA-GLUCOSIDASE"/>
    <property type="match status" value="1"/>
</dbReference>
<dbReference type="GO" id="GO:0008270">
    <property type="term" value="F:zinc ion binding"/>
    <property type="evidence" value="ECO:0007669"/>
    <property type="project" value="InterPro"/>
</dbReference>
<dbReference type="GO" id="GO:0000981">
    <property type="term" value="F:DNA-binding transcription factor activity, RNA polymerase II-specific"/>
    <property type="evidence" value="ECO:0007669"/>
    <property type="project" value="InterPro"/>
</dbReference>
<comment type="function">
    <text evidence="16">Beta-glucosidases are one of a number of cellulolytic enzymes involved in the degradation of cellulosic biomass. Catalyzes the last step releasing glucose from the inhibitory cellobiose.</text>
</comment>
<keyword evidence="12" id="KW-0539">Nucleus</keyword>
<keyword evidence="11" id="KW-0325">Glycoprotein</keyword>
<dbReference type="InterPro" id="IPR001138">
    <property type="entry name" value="Zn2Cys6_DnaBD"/>
</dbReference>
<protein>
    <recommendedName>
        <fullName evidence="4">beta-glucosidase</fullName>
        <ecNumber evidence="4">3.2.1.21</ecNumber>
    </recommendedName>
</protein>
<dbReference type="Proteomes" id="UP000596276">
    <property type="component" value="Chromosome 4"/>
</dbReference>
<keyword evidence="10" id="KW-0804">Transcription</keyword>
<name>A0A7U2MW69_ASPFN</name>
<keyword evidence="7" id="KW-0136">Cellulose degradation</keyword>
<dbReference type="GO" id="GO:0030245">
    <property type="term" value="P:cellulose catabolic process"/>
    <property type="evidence" value="ECO:0007669"/>
    <property type="project" value="UniProtKB-UniPathway"/>
</dbReference>
<keyword evidence="9" id="KW-0238">DNA-binding</keyword>
<evidence type="ECO:0000256" key="10">
    <source>
        <dbReference type="ARBA" id="ARBA00023163"/>
    </source>
</evidence>
<evidence type="ECO:0000256" key="8">
    <source>
        <dbReference type="ARBA" id="ARBA00023015"/>
    </source>
</evidence>
<dbReference type="UniPathway" id="UPA00696"/>
<evidence type="ECO:0000256" key="1">
    <source>
        <dbReference type="ARBA" id="ARBA00000448"/>
    </source>
</evidence>
<dbReference type="PROSITE" id="PS50048">
    <property type="entry name" value="ZN2_CY6_FUNGAL_2"/>
    <property type="match status" value="1"/>
</dbReference>
<dbReference type="PANTHER" id="PTHR42715">
    <property type="entry name" value="BETA-GLUCOSIDASE"/>
    <property type="match status" value="1"/>
</dbReference>
<dbReference type="InterPro" id="IPR026891">
    <property type="entry name" value="Fn3-like"/>
</dbReference>
<dbReference type="VEuPathDB" id="FungiDB:AFLA_011447"/>
<evidence type="ECO:0000256" key="2">
    <source>
        <dbReference type="ARBA" id="ARBA00004987"/>
    </source>
</evidence>
<evidence type="ECO:0000259" key="17">
    <source>
        <dbReference type="PROSITE" id="PS50048"/>
    </source>
</evidence>
<dbReference type="InterPro" id="IPR007219">
    <property type="entry name" value="XnlR_reg_dom"/>
</dbReference>
<dbReference type="PROSITE" id="PS51820">
    <property type="entry name" value="PA14"/>
    <property type="match status" value="1"/>
</dbReference>
<comment type="pathway">
    <text evidence="2">Glycan metabolism; cellulose degradation.</text>
</comment>
<dbReference type="GO" id="GO:0008422">
    <property type="term" value="F:beta-glucosidase activity"/>
    <property type="evidence" value="ECO:0007669"/>
    <property type="project" value="UniProtKB-EC"/>
</dbReference>
<dbReference type="VEuPathDB" id="FungiDB:AFLA_011446"/>
<dbReference type="SUPFAM" id="SSF51445">
    <property type="entry name" value="(Trans)glycosidases"/>
    <property type="match status" value="1"/>
</dbReference>
<dbReference type="EMBL" id="CP044618">
    <property type="protein sequence ID" value="QRD91011.1"/>
    <property type="molecule type" value="Genomic_DNA"/>
</dbReference>
<evidence type="ECO:0000256" key="9">
    <source>
        <dbReference type="ARBA" id="ARBA00023125"/>
    </source>
</evidence>
<evidence type="ECO:0000256" key="5">
    <source>
        <dbReference type="ARBA" id="ARBA00022723"/>
    </source>
</evidence>
<evidence type="ECO:0000256" key="14">
    <source>
        <dbReference type="ARBA" id="ARBA00023295"/>
    </source>
</evidence>
<dbReference type="Gene3D" id="2.60.120.260">
    <property type="entry name" value="Galactose-binding domain-like"/>
    <property type="match status" value="1"/>
</dbReference>
<dbReference type="SUPFAM" id="SSF57701">
    <property type="entry name" value="Zn2/Cys6 DNA-binding domain"/>
    <property type="match status" value="1"/>
</dbReference>
<evidence type="ECO:0000256" key="16">
    <source>
        <dbReference type="ARBA" id="ARBA00024983"/>
    </source>
</evidence>
<feature type="domain" description="PA14" evidence="18">
    <location>
        <begin position="416"/>
        <end position="576"/>
    </location>
</feature>
<dbReference type="Pfam" id="PF00172">
    <property type="entry name" value="Zn_clus"/>
    <property type="match status" value="1"/>
</dbReference>
<dbReference type="Gene3D" id="3.40.50.1700">
    <property type="entry name" value="Glycoside hydrolase family 3 C-terminal domain"/>
    <property type="match status" value="1"/>
</dbReference>
<keyword evidence="13" id="KW-0119">Carbohydrate metabolism</keyword>
<dbReference type="SMART" id="SM01217">
    <property type="entry name" value="Fn3_like"/>
    <property type="match status" value="1"/>
</dbReference>
<dbReference type="GO" id="GO:0003677">
    <property type="term" value="F:DNA binding"/>
    <property type="evidence" value="ECO:0007669"/>
    <property type="project" value="UniProtKB-KW"/>
</dbReference>
<dbReference type="SUPFAM" id="SSF52279">
    <property type="entry name" value="Beta-D-glucan exohydrolase, C-terminal domain"/>
    <property type="match status" value="1"/>
</dbReference>
<dbReference type="Pfam" id="PF07691">
    <property type="entry name" value="PA14"/>
    <property type="match status" value="1"/>
</dbReference>
<dbReference type="InterPro" id="IPR013783">
    <property type="entry name" value="Ig-like_fold"/>
</dbReference>
<evidence type="ECO:0000256" key="13">
    <source>
        <dbReference type="ARBA" id="ARBA00023277"/>
    </source>
</evidence>
<dbReference type="Gene3D" id="3.20.20.300">
    <property type="entry name" value="Glycoside hydrolase, family 3, N-terminal domain"/>
    <property type="match status" value="1"/>
</dbReference>
<keyword evidence="8" id="KW-0805">Transcription regulation</keyword>
<evidence type="ECO:0000256" key="6">
    <source>
        <dbReference type="ARBA" id="ARBA00022801"/>
    </source>
</evidence>